<proteinExistence type="predicted"/>
<sequence length="103" mass="12171">MTFLNKYIEHDVPEEVKAWIKEEIAAQEVRFARIEREMEDLAGQRELWYQEFFDRITTMGFNMDGDDKIKLQPGQLPVKPEGCEDRVVWEHGVDSDPALKDRD</sequence>
<dbReference type="AlphaFoldDB" id="A0A5B0X2G1"/>
<dbReference type="RefSeq" id="WP_149610543.1">
    <property type="nucleotide sequence ID" value="NZ_VTUX01000002.1"/>
</dbReference>
<reference evidence="1 2" key="1">
    <citation type="submission" date="2019-09" db="EMBL/GenBank/DDBJ databases">
        <authorList>
            <person name="Chen X.-Y."/>
        </authorList>
    </citation>
    <scope>NUCLEOTIDE SEQUENCE [LARGE SCALE GENOMIC DNA]</scope>
    <source>
        <strain evidence="1 2">NY5</strain>
    </source>
</reference>
<organism evidence="1 2">
    <name type="scientific">Pseudohalioglobus sediminis</name>
    <dbReference type="NCBI Taxonomy" id="2606449"/>
    <lineage>
        <taxon>Bacteria</taxon>
        <taxon>Pseudomonadati</taxon>
        <taxon>Pseudomonadota</taxon>
        <taxon>Gammaproteobacteria</taxon>
        <taxon>Cellvibrionales</taxon>
        <taxon>Halieaceae</taxon>
        <taxon>Pseudohalioglobus</taxon>
    </lineage>
</organism>
<evidence type="ECO:0000313" key="1">
    <source>
        <dbReference type="EMBL" id="KAA1193436.1"/>
    </source>
</evidence>
<protein>
    <submittedName>
        <fullName evidence="1">Uncharacterized protein</fullName>
    </submittedName>
</protein>
<gene>
    <name evidence="1" type="ORF">F0M18_06265</name>
</gene>
<evidence type="ECO:0000313" key="2">
    <source>
        <dbReference type="Proteomes" id="UP000323708"/>
    </source>
</evidence>
<dbReference type="Proteomes" id="UP000323708">
    <property type="component" value="Unassembled WGS sequence"/>
</dbReference>
<comment type="caution">
    <text evidence="1">The sequence shown here is derived from an EMBL/GenBank/DDBJ whole genome shotgun (WGS) entry which is preliminary data.</text>
</comment>
<dbReference type="EMBL" id="VTUX01000002">
    <property type="protein sequence ID" value="KAA1193436.1"/>
    <property type="molecule type" value="Genomic_DNA"/>
</dbReference>
<name>A0A5B0X2G1_9GAMM</name>
<accession>A0A5B0X2G1</accession>
<keyword evidence="2" id="KW-1185">Reference proteome</keyword>